<feature type="signal peptide" evidence="1">
    <location>
        <begin position="1"/>
        <end position="25"/>
    </location>
</feature>
<dbReference type="AlphaFoldDB" id="A0A7W0ADQ9"/>
<reference evidence="2 4" key="2">
    <citation type="submission" date="2020-07" db="EMBL/GenBank/DDBJ databases">
        <title>Identification of Halomonas strains.</title>
        <authorList>
            <person name="Xiao Z."/>
            <person name="Shen J."/>
        </authorList>
    </citation>
    <scope>NUCLEOTIDE SEQUENCE [LARGE SCALE GENOMIC DNA]</scope>
    <source>
        <strain evidence="2 4">DSM 17331</strain>
    </source>
</reference>
<evidence type="ECO:0000313" key="2">
    <source>
        <dbReference type="EMBL" id="MBA2778511.1"/>
    </source>
</evidence>
<dbReference type="Proteomes" id="UP000814353">
    <property type="component" value="Unassembled WGS sequence"/>
</dbReference>
<dbReference type="RefSeq" id="WP_181513998.1">
    <property type="nucleotide sequence ID" value="NZ_JABFUB010000005.1"/>
</dbReference>
<evidence type="ECO:0000256" key="1">
    <source>
        <dbReference type="SAM" id="SignalP"/>
    </source>
</evidence>
<evidence type="ECO:0000313" key="5">
    <source>
        <dbReference type="Proteomes" id="UP000814353"/>
    </source>
</evidence>
<protein>
    <recommendedName>
        <fullName evidence="6">YceI family protein</fullName>
    </recommendedName>
</protein>
<accession>A0A7W0ADQ9</accession>
<reference evidence="3 5" key="1">
    <citation type="submission" date="2020-05" db="EMBL/GenBank/DDBJ databases">
        <title>Comparative genomic analysis of denitrifying bacteria from Halomonas genus.</title>
        <authorList>
            <person name="Wang L."/>
            <person name="Shao Z."/>
        </authorList>
    </citation>
    <scope>NUCLEOTIDE SEQUENCE [LARGE SCALE GENOMIC DNA]</scope>
    <source>
        <strain evidence="3 5">DSM 17331</strain>
    </source>
</reference>
<organism evidence="2 4">
    <name type="scientific">Billgrantia kenyensis</name>
    <dbReference type="NCBI Taxonomy" id="321266"/>
    <lineage>
        <taxon>Bacteria</taxon>
        <taxon>Pseudomonadati</taxon>
        <taxon>Pseudomonadota</taxon>
        <taxon>Gammaproteobacteria</taxon>
        <taxon>Oceanospirillales</taxon>
        <taxon>Halomonadaceae</taxon>
        <taxon>Billgrantia</taxon>
    </lineage>
</organism>
<dbReference type="EMBL" id="JABFUB010000005">
    <property type="protein sequence ID" value="MCG6661684.1"/>
    <property type="molecule type" value="Genomic_DNA"/>
</dbReference>
<comment type="caution">
    <text evidence="2">The sequence shown here is derived from an EMBL/GenBank/DDBJ whole genome shotgun (WGS) entry which is preliminary data.</text>
</comment>
<dbReference type="EMBL" id="JACEFT010000005">
    <property type="protein sequence ID" value="MBA2778511.1"/>
    <property type="molecule type" value="Genomic_DNA"/>
</dbReference>
<sequence>MRGRAIPLTWLLPLALLALPGVSVAQEEPEIVGTMSGLLDDQAHEWFILSQGADSNATYTDAGDRIVIDLVGFSDPDHWRVRDSLSLSITLIEGEVAAFDVLHPIGGTAKPPVFTSDNADLLLVIDSFDVEGNKAHVSGRLEGSLAMQRSLEEAATLEEGVLISVEFDAEASRIEY</sequence>
<evidence type="ECO:0008006" key="6">
    <source>
        <dbReference type="Google" id="ProtNLM"/>
    </source>
</evidence>
<dbReference type="Proteomes" id="UP000518091">
    <property type="component" value="Unassembled WGS sequence"/>
</dbReference>
<evidence type="ECO:0000313" key="3">
    <source>
        <dbReference type="EMBL" id="MCG6661684.1"/>
    </source>
</evidence>
<name>A0A7W0ADQ9_9GAMM</name>
<proteinExistence type="predicted"/>
<keyword evidence="1" id="KW-0732">Signal</keyword>
<gene>
    <name evidence="2" type="ORF">H1D44_06310</name>
    <name evidence="3" type="ORF">HOP48_08970</name>
</gene>
<evidence type="ECO:0000313" key="4">
    <source>
        <dbReference type="Proteomes" id="UP000518091"/>
    </source>
</evidence>
<feature type="chain" id="PRO_5031467819" description="YceI family protein" evidence="1">
    <location>
        <begin position="26"/>
        <end position="176"/>
    </location>
</feature>
<keyword evidence="5" id="KW-1185">Reference proteome</keyword>